<evidence type="ECO:0000313" key="12">
    <source>
        <dbReference type="Proteomes" id="UP000810171"/>
    </source>
</evidence>
<dbReference type="InterPro" id="IPR006070">
    <property type="entry name" value="Sua5-like_dom"/>
</dbReference>
<dbReference type="Pfam" id="PF01300">
    <property type="entry name" value="Sua5_yciO_yrdC"/>
    <property type="match status" value="1"/>
</dbReference>
<sequence>MNPWQLKEAVRCLHAGGVIAYPTEAVWGLGCDPYNRAAVQRLLALKRRPEHKGLILVAASQAQIEPLLTPLNDQQRQWLDETWPGPATWLLPDPRGLVPGWIKGAHTQVAVRVSAHPLVQALCEAYGGPVVSTSANRSAANPARSKLKVSTYFGYSVDFILPGELGGLDKPTAIRNIQDLQNIRA</sequence>
<dbReference type="SUPFAM" id="SSF55821">
    <property type="entry name" value="YrdC/RibB"/>
    <property type="match status" value="1"/>
</dbReference>
<keyword evidence="2 9" id="KW-0963">Cytoplasm</keyword>
<organism evidence="11 12">
    <name type="scientific">Marinobacterium alkalitolerans</name>
    <dbReference type="NCBI Taxonomy" id="1542925"/>
    <lineage>
        <taxon>Bacteria</taxon>
        <taxon>Pseudomonadati</taxon>
        <taxon>Pseudomonadota</taxon>
        <taxon>Gammaproteobacteria</taxon>
        <taxon>Oceanospirillales</taxon>
        <taxon>Oceanospirillaceae</taxon>
        <taxon>Marinobacterium</taxon>
    </lineage>
</organism>
<comment type="catalytic activity">
    <reaction evidence="8 9">
        <text>L-threonine + hydrogencarbonate + ATP = L-threonylcarbamoyladenylate + diphosphate + H2O</text>
        <dbReference type="Rhea" id="RHEA:36407"/>
        <dbReference type="ChEBI" id="CHEBI:15377"/>
        <dbReference type="ChEBI" id="CHEBI:17544"/>
        <dbReference type="ChEBI" id="CHEBI:30616"/>
        <dbReference type="ChEBI" id="CHEBI:33019"/>
        <dbReference type="ChEBI" id="CHEBI:57926"/>
        <dbReference type="ChEBI" id="CHEBI:73682"/>
        <dbReference type="EC" id="2.7.7.87"/>
    </reaction>
</comment>
<dbReference type="EMBL" id="JACVEW010000029">
    <property type="protein sequence ID" value="MBP0049947.1"/>
    <property type="molecule type" value="Genomic_DNA"/>
</dbReference>
<comment type="similarity">
    <text evidence="9">Belongs to the SUA5 family. TsaC subfamily.</text>
</comment>
<gene>
    <name evidence="9" type="primary">tsaC</name>
    <name evidence="11" type="ORF">H9C73_14530</name>
</gene>
<evidence type="ECO:0000256" key="7">
    <source>
        <dbReference type="ARBA" id="ARBA00022840"/>
    </source>
</evidence>
<evidence type="ECO:0000256" key="5">
    <source>
        <dbReference type="ARBA" id="ARBA00022695"/>
    </source>
</evidence>
<dbReference type="HAMAP" id="MF_01852">
    <property type="entry name" value="TsaC"/>
    <property type="match status" value="1"/>
</dbReference>
<proteinExistence type="inferred from homology"/>
<keyword evidence="6 9" id="KW-0547">Nucleotide-binding</keyword>
<keyword evidence="3 9" id="KW-0808">Transferase</keyword>
<comment type="subcellular location">
    <subcellularLocation>
        <location evidence="1 9">Cytoplasm</location>
    </subcellularLocation>
</comment>
<dbReference type="EC" id="2.7.7.87" evidence="9"/>
<evidence type="ECO:0000256" key="9">
    <source>
        <dbReference type="HAMAP-Rule" id="MF_01852"/>
    </source>
</evidence>
<dbReference type="PROSITE" id="PS51163">
    <property type="entry name" value="YRDC"/>
    <property type="match status" value="1"/>
</dbReference>
<keyword evidence="12" id="KW-1185">Reference proteome</keyword>
<evidence type="ECO:0000256" key="2">
    <source>
        <dbReference type="ARBA" id="ARBA00022490"/>
    </source>
</evidence>
<dbReference type="Proteomes" id="UP000810171">
    <property type="component" value="Unassembled WGS sequence"/>
</dbReference>
<evidence type="ECO:0000256" key="6">
    <source>
        <dbReference type="ARBA" id="ARBA00022741"/>
    </source>
</evidence>
<reference evidence="11 12" key="1">
    <citation type="submission" date="2020-09" db="EMBL/GenBank/DDBJ databases">
        <authorList>
            <person name="Tanuku N.R.S."/>
        </authorList>
    </citation>
    <scope>NUCLEOTIDE SEQUENCE [LARGE SCALE GENOMIC DNA]</scope>
    <source>
        <strain evidence="11 12">AK62</strain>
    </source>
</reference>
<evidence type="ECO:0000256" key="1">
    <source>
        <dbReference type="ARBA" id="ARBA00004496"/>
    </source>
</evidence>
<comment type="function">
    <text evidence="9">Required for the formation of a threonylcarbamoyl group on adenosine at position 37 (t(6)A37) in tRNAs that read codons beginning with adenine. Catalyzes the conversion of L-threonine, HCO(3)(-)/CO(2) and ATP to give threonylcarbamoyl-AMP (TC-AMP) as the acyladenylate intermediate, with the release of diphosphate.</text>
</comment>
<evidence type="ECO:0000259" key="10">
    <source>
        <dbReference type="PROSITE" id="PS51163"/>
    </source>
</evidence>
<dbReference type="InterPro" id="IPR017945">
    <property type="entry name" value="DHBP_synth_RibB-like_a/b_dom"/>
</dbReference>
<comment type="caution">
    <text evidence="11">The sequence shown here is derived from an EMBL/GenBank/DDBJ whole genome shotgun (WGS) entry which is preliminary data.</text>
</comment>
<dbReference type="PANTHER" id="PTHR17490">
    <property type="entry name" value="SUA5"/>
    <property type="match status" value="1"/>
</dbReference>
<dbReference type="RefSeq" id="WP_209288632.1">
    <property type="nucleotide sequence ID" value="NZ_JACVEW010000029.1"/>
</dbReference>
<name>A0ABS3ZE23_9GAMM</name>
<dbReference type="Gene3D" id="3.90.870.10">
    <property type="entry name" value="DHBP synthase"/>
    <property type="match status" value="1"/>
</dbReference>
<accession>A0ABS3ZE23</accession>
<keyword evidence="4 9" id="KW-0819">tRNA processing</keyword>
<dbReference type="PANTHER" id="PTHR17490:SF18">
    <property type="entry name" value="THREONYLCARBAMOYL-AMP SYNTHASE"/>
    <property type="match status" value="1"/>
</dbReference>
<evidence type="ECO:0000256" key="8">
    <source>
        <dbReference type="ARBA" id="ARBA00048366"/>
    </source>
</evidence>
<dbReference type="InterPro" id="IPR023535">
    <property type="entry name" value="TC-AMP_synthase"/>
</dbReference>
<evidence type="ECO:0000256" key="4">
    <source>
        <dbReference type="ARBA" id="ARBA00022694"/>
    </source>
</evidence>
<evidence type="ECO:0000256" key="3">
    <source>
        <dbReference type="ARBA" id="ARBA00022679"/>
    </source>
</evidence>
<protein>
    <recommendedName>
        <fullName evidence="9">Threonylcarbamoyl-AMP synthase</fullName>
        <shortName evidence="9">TC-AMP synthase</shortName>
        <ecNumber evidence="9">2.7.7.87</ecNumber>
    </recommendedName>
    <alternativeName>
        <fullName evidence="9">L-threonylcarbamoyladenylate synthase</fullName>
    </alternativeName>
    <alternativeName>
        <fullName evidence="9">t(6)A37 threonylcarbamoyladenosine biosynthesis protein TsaC</fullName>
    </alternativeName>
    <alternativeName>
        <fullName evidence="9">tRNA threonylcarbamoyladenosine biosynthesis protein TsaC</fullName>
    </alternativeName>
</protein>
<keyword evidence="7 9" id="KW-0067">ATP-binding</keyword>
<feature type="domain" description="YrdC-like" evidence="10">
    <location>
        <begin position="3"/>
        <end position="185"/>
    </location>
</feature>
<keyword evidence="5 9" id="KW-0548">Nucleotidyltransferase</keyword>
<evidence type="ECO:0000313" key="11">
    <source>
        <dbReference type="EMBL" id="MBP0049947.1"/>
    </source>
</evidence>
<dbReference type="InterPro" id="IPR050156">
    <property type="entry name" value="TC-AMP_synthase_SUA5"/>
</dbReference>